<dbReference type="AlphaFoldDB" id="A0A8S1IRQ6"/>
<protein>
    <submittedName>
        <fullName evidence="2">Uncharacterized protein</fullName>
    </submittedName>
</protein>
<feature type="signal peptide" evidence="1">
    <location>
        <begin position="1"/>
        <end position="22"/>
    </location>
</feature>
<dbReference type="EMBL" id="CAJHUC010000674">
    <property type="protein sequence ID" value="CAD7697553.1"/>
    <property type="molecule type" value="Genomic_DNA"/>
</dbReference>
<name>A0A8S1IRQ6_9CHLO</name>
<reference evidence="2" key="1">
    <citation type="submission" date="2020-12" db="EMBL/GenBank/DDBJ databases">
        <authorList>
            <person name="Iha C."/>
        </authorList>
    </citation>
    <scope>NUCLEOTIDE SEQUENCE</scope>
</reference>
<keyword evidence="1" id="KW-0732">Signal</keyword>
<gene>
    <name evidence="2" type="ORF">OSTQU699_LOCUS2914</name>
</gene>
<dbReference type="Proteomes" id="UP000708148">
    <property type="component" value="Unassembled WGS sequence"/>
</dbReference>
<organism evidence="2 3">
    <name type="scientific">Ostreobium quekettii</name>
    <dbReference type="NCBI Taxonomy" id="121088"/>
    <lineage>
        <taxon>Eukaryota</taxon>
        <taxon>Viridiplantae</taxon>
        <taxon>Chlorophyta</taxon>
        <taxon>core chlorophytes</taxon>
        <taxon>Ulvophyceae</taxon>
        <taxon>TCBD clade</taxon>
        <taxon>Bryopsidales</taxon>
        <taxon>Ostreobineae</taxon>
        <taxon>Ostreobiaceae</taxon>
        <taxon>Ostreobium</taxon>
    </lineage>
</organism>
<feature type="chain" id="PRO_5035777932" evidence="1">
    <location>
        <begin position="23"/>
        <end position="235"/>
    </location>
</feature>
<comment type="caution">
    <text evidence="2">The sequence shown here is derived from an EMBL/GenBank/DDBJ whole genome shotgun (WGS) entry which is preliminary data.</text>
</comment>
<accession>A0A8S1IRQ6</accession>
<evidence type="ECO:0000256" key="1">
    <source>
        <dbReference type="SAM" id="SignalP"/>
    </source>
</evidence>
<keyword evidence="3" id="KW-1185">Reference proteome</keyword>
<evidence type="ECO:0000313" key="3">
    <source>
        <dbReference type="Proteomes" id="UP000708148"/>
    </source>
</evidence>
<sequence length="235" mass="26340">MKLLAGFLLAACALALASKAEASTGPDYFKCYQLPHCHAQTGLSDCGWCYDANHPNKGYGIPCERVSDGECRPVMRCDGEYLWQDSRLDSFGDKCTRRAVKNNDMCRNLKYCWDQVGIDECGWCHVRDHPDGGWGIPCERRGFTGNCEPVAHCPGEYLWRDSDLGMYGDKCSHKCWNIRSCRAQRGIDGCGWCHSGGRGEGIPCSMSGGDCRPVKECRGDYAWRDSELDKYPWCT</sequence>
<proteinExistence type="predicted"/>
<evidence type="ECO:0000313" key="2">
    <source>
        <dbReference type="EMBL" id="CAD7697553.1"/>
    </source>
</evidence>